<name>A0A5M9MJ23_9EURO</name>
<dbReference type="EMBL" id="QUQM01000007">
    <property type="protein sequence ID" value="KAA8645374.1"/>
    <property type="molecule type" value="Genomic_DNA"/>
</dbReference>
<evidence type="ECO:0000256" key="5">
    <source>
        <dbReference type="ARBA" id="ARBA00022692"/>
    </source>
</evidence>
<dbReference type="GO" id="GO:0005783">
    <property type="term" value="C:endoplasmic reticulum"/>
    <property type="evidence" value="ECO:0007669"/>
    <property type="project" value="TreeGrafter"/>
</dbReference>
<gene>
    <name evidence="12" type="ORF">ATNIH1004_006793</name>
</gene>
<feature type="transmembrane region" description="Helical" evidence="11">
    <location>
        <begin position="223"/>
        <end position="241"/>
    </location>
</feature>
<dbReference type="GeneID" id="54329495"/>
<comment type="similarity">
    <text evidence="2">Belongs to the archaeal/bacterial/fungal opsin family.</text>
</comment>
<evidence type="ECO:0000256" key="7">
    <source>
        <dbReference type="ARBA" id="ARBA00022989"/>
    </source>
</evidence>
<evidence type="ECO:0000256" key="10">
    <source>
        <dbReference type="ARBA" id="ARBA00023170"/>
    </source>
</evidence>
<keyword evidence="4" id="KW-0716">Sensory transduction</keyword>
<keyword evidence="8" id="KW-0157">Chromophore</keyword>
<accession>A0A5M9MJ23</accession>
<feature type="transmembrane region" description="Helical" evidence="11">
    <location>
        <begin position="118"/>
        <end position="141"/>
    </location>
</feature>
<evidence type="ECO:0000256" key="2">
    <source>
        <dbReference type="ARBA" id="ARBA00008130"/>
    </source>
</evidence>
<dbReference type="AlphaFoldDB" id="A0A5M9MJ23"/>
<dbReference type="Pfam" id="PF01036">
    <property type="entry name" value="Bac_rhodopsin"/>
    <property type="match status" value="1"/>
</dbReference>
<evidence type="ECO:0000256" key="3">
    <source>
        <dbReference type="ARBA" id="ARBA00022543"/>
    </source>
</evidence>
<dbReference type="Gene3D" id="1.20.1070.10">
    <property type="entry name" value="Rhodopsin 7-helix transmembrane proteins"/>
    <property type="match status" value="1"/>
</dbReference>
<organism evidence="12 13">
    <name type="scientific">Aspergillus tanneri</name>
    <dbReference type="NCBI Taxonomy" id="1220188"/>
    <lineage>
        <taxon>Eukaryota</taxon>
        <taxon>Fungi</taxon>
        <taxon>Dikarya</taxon>
        <taxon>Ascomycota</taxon>
        <taxon>Pezizomycotina</taxon>
        <taxon>Eurotiomycetes</taxon>
        <taxon>Eurotiomycetidae</taxon>
        <taxon>Eurotiales</taxon>
        <taxon>Aspergillaceae</taxon>
        <taxon>Aspergillus</taxon>
        <taxon>Aspergillus subgen. Circumdati</taxon>
    </lineage>
</organism>
<reference evidence="12 13" key="1">
    <citation type="submission" date="2019-08" db="EMBL/GenBank/DDBJ databases">
        <title>The genome sequence of a newly discovered highly antifungal drug resistant Aspergillus species, Aspergillus tanneri NIH 1004.</title>
        <authorList>
            <person name="Mounaud S."/>
            <person name="Singh I."/>
            <person name="Joardar V."/>
            <person name="Pakala S."/>
            <person name="Pakala S."/>
            <person name="Venepally P."/>
            <person name="Chung J.K."/>
            <person name="Losada L."/>
            <person name="Nierman W.C."/>
        </authorList>
    </citation>
    <scope>NUCLEOTIDE SEQUENCE [LARGE SCALE GENOMIC DNA]</scope>
    <source>
        <strain evidence="12 13">NIH1004</strain>
    </source>
</reference>
<evidence type="ECO:0000256" key="8">
    <source>
        <dbReference type="ARBA" id="ARBA00022991"/>
    </source>
</evidence>
<evidence type="ECO:0000313" key="12">
    <source>
        <dbReference type="EMBL" id="KAA8645374.1"/>
    </source>
</evidence>
<dbReference type="OrthoDB" id="10261467at2759"/>
<feature type="transmembrane region" description="Helical" evidence="11">
    <location>
        <begin position="196"/>
        <end position="216"/>
    </location>
</feature>
<dbReference type="FunFam" id="1.20.1070.10:FF:000160">
    <property type="entry name" value="Related to Opsin-1"/>
    <property type="match status" value="1"/>
</dbReference>
<keyword evidence="5 11" id="KW-0812">Transmembrane</keyword>
<feature type="transmembrane region" description="Helical" evidence="11">
    <location>
        <begin position="171"/>
        <end position="190"/>
    </location>
</feature>
<dbReference type="Proteomes" id="UP000324241">
    <property type="component" value="Unassembled WGS sequence"/>
</dbReference>
<keyword evidence="6" id="KW-0681">Retinal protein</keyword>
<protein>
    <recommendedName>
        <fullName evidence="14">Opsin</fullName>
    </recommendedName>
</protein>
<dbReference type="GO" id="GO:0009881">
    <property type="term" value="F:photoreceptor activity"/>
    <property type="evidence" value="ECO:0007669"/>
    <property type="project" value="UniProtKB-KW"/>
</dbReference>
<dbReference type="InterPro" id="IPR001425">
    <property type="entry name" value="Arc/bac/fun_rhodopsins"/>
</dbReference>
<dbReference type="CDD" id="cd15028">
    <property type="entry name" value="7tm_Opsin-1_euk"/>
    <property type="match status" value="1"/>
</dbReference>
<evidence type="ECO:0000256" key="11">
    <source>
        <dbReference type="SAM" id="Phobius"/>
    </source>
</evidence>
<dbReference type="RefSeq" id="XP_033424735.1">
    <property type="nucleotide sequence ID" value="XM_033571420.1"/>
</dbReference>
<evidence type="ECO:0000256" key="9">
    <source>
        <dbReference type="ARBA" id="ARBA00023136"/>
    </source>
</evidence>
<dbReference type="SUPFAM" id="SSF81321">
    <property type="entry name" value="Family A G protein-coupled receptor-like"/>
    <property type="match status" value="1"/>
</dbReference>
<dbReference type="GO" id="GO:0007602">
    <property type="term" value="P:phototransduction"/>
    <property type="evidence" value="ECO:0007669"/>
    <property type="project" value="UniProtKB-KW"/>
</dbReference>
<feature type="transmembrane region" description="Helical" evidence="11">
    <location>
        <begin position="87"/>
        <end position="106"/>
    </location>
</feature>
<keyword evidence="10" id="KW-0675">Receptor</keyword>
<keyword evidence="3" id="KW-0600">Photoreceptor protein</keyword>
<proteinExistence type="inferred from homology"/>
<evidence type="ECO:0000256" key="1">
    <source>
        <dbReference type="ARBA" id="ARBA00004141"/>
    </source>
</evidence>
<dbReference type="VEuPathDB" id="FungiDB:EYZ11_000394"/>
<feature type="transmembrane region" description="Helical" evidence="11">
    <location>
        <begin position="291"/>
        <end position="311"/>
    </location>
</feature>
<evidence type="ECO:0008006" key="14">
    <source>
        <dbReference type="Google" id="ProtNLM"/>
    </source>
</evidence>
<comment type="subcellular location">
    <subcellularLocation>
        <location evidence="1">Membrane</location>
        <topology evidence="1">Multi-pass membrane protein</topology>
    </subcellularLocation>
</comment>
<dbReference type="GO" id="GO:0005886">
    <property type="term" value="C:plasma membrane"/>
    <property type="evidence" value="ECO:0007669"/>
    <property type="project" value="TreeGrafter"/>
</dbReference>
<dbReference type="SMART" id="SM01021">
    <property type="entry name" value="Bac_rhodopsin"/>
    <property type="match status" value="1"/>
</dbReference>
<comment type="caution">
    <text evidence="12">The sequence shown here is derived from an EMBL/GenBank/DDBJ whole genome shotgun (WGS) entry which is preliminary data.</text>
</comment>
<keyword evidence="9 11" id="KW-0472">Membrane</keyword>
<dbReference type="PRINTS" id="PR00251">
    <property type="entry name" value="BACTRLOPSIN"/>
</dbReference>
<dbReference type="PANTHER" id="PTHR28286:SF2">
    <property type="entry name" value="BACTERIORHODOPSIN _OPSIN, NOPA (EUROFUNG)"/>
    <property type="match status" value="1"/>
</dbReference>
<keyword evidence="7 11" id="KW-1133">Transmembrane helix</keyword>
<evidence type="ECO:0000256" key="4">
    <source>
        <dbReference type="ARBA" id="ARBA00022606"/>
    </source>
</evidence>
<evidence type="ECO:0000256" key="6">
    <source>
        <dbReference type="ARBA" id="ARBA00022925"/>
    </source>
</evidence>
<dbReference type="PANTHER" id="PTHR28286">
    <property type="match status" value="1"/>
</dbReference>
<sequence>MGMGLRYRIGCTSHPFDDDTVEVSMTNLQDISQASTYMAVIDMIEALKAESVPYSGPTPTSSIDPVPTVIPGDIPVFQEIHKTGQRTLWVVTVLMALSSVIFYVLSARSPVPKRVFHTLVSLGTTISFLVYLSLATGEGIVWKHDLIRTKHDHHVPTITTDYFRQVFWLRYINWFLTGPLALINLTLLSGLPGAHLVVAVGADFVMLGSGLLGTYAGHTARRWVWFTISAIAYLTVVYQILVNGTKAAMRKDTQTKRFFGAISSVTVLVKILYPITLAAGALALRINVDSEVVLFAIYDLFLQGIIGYWLILAHDSSPGITLCVDGFWTNGIVNEGAIRVGEEDGA</sequence>
<feature type="transmembrane region" description="Helical" evidence="11">
    <location>
        <begin position="261"/>
        <end position="284"/>
    </location>
</feature>
<evidence type="ECO:0000313" key="13">
    <source>
        <dbReference type="Proteomes" id="UP000324241"/>
    </source>
</evidence>